<protein>
    <submittedName>
        <fullName evidence="2">Uncharacterized protein</fullName>
    </submittedName>
</protein>
<proteinExistence type="predicted"/>
<accession>S8F2Z0</accession>
<keyword evidence="3" id="KW-1185">Reference proteome</keyword>
<dbReference type="Proteomes" id="UP000015241">
    <property type="component" value="Unassembled WGS sequence"/>
</dbReference>
<gene>
    <name evidence="2" type="ORF">FOMPIDRAFT_1053517</name>
</gene>
<evidence type="ECO:0000313" key="2">
    <source>
        <dbReference type="EMBL" id="EPS96150.1"/>
    </source>
</evidence>
<evidence type="ECO:0000313" key="3">
    <source>
        <dbReference type="Proteomes" id="UP000015241"/>
    </source>
</evidence>
<sequence>MSTGDIQKHVSRPGPAMQDARQKSPMRPVVGDEFLDGMPPTNPGDEDDYGWLLDLLVMLEDPLQKNKMPGGDGSRMLGLPGHLDAAITTAPNNRLSLEGAETASRRSMPFDEFLPGSFPGSMQYSRVRCPCCGYVFQSSDTGPSIDHSDLQTTALLPDTDCTADLSSRLGLSATSPNLYSTVAFRDNSNIGQWYETRGDGPSTFERPVSETALDDPSGGESGLWTIPSQATWPECSTTFAILTVHLT</sequence>
<dbReference type="AlphaFoldDB" id="S8F2Z0"/>
<name>S8F2Z0_FOMSC</name>
<reference evidence="2 3" key="1">
    <citation type="journal article" date="2012" name="Science">
        <title>The Paleozoic origin of enzymatic lignin decomposition reconstructed from 31 fungal genomes.</title>
        <authorList>
            <person name="Floudas D."/>
            <person name="Binder M."/>
            <person name="Riley R."/>
            <person name="Barry K."/>
            <person name="Blanchette R.A."/>
            <person name="Henrissat B."/>
            <person name="Martinez A.T."/>
            <person name="Otillar R."/>
            <person name="Spatafora J.W."/>
            <person name="Yadav J.S."/>
            <person name="Aerts A."/>
            <person name="Benoit I."/>
            <person name="Boyd A."/>
            <person name="Carlson A."/>
            <person name="Copeland A."/>
            <person name="Coutinho P.M."/>
            <person name="de Vries R.P."/>
            <person name="Ferreira P."/>
            <person name="Findley K."/>
            <person name="Foster B."/>
            <person name="Gaskell J."/>
            <person name="Glotzer D."/>
            <person name="Gorecki P."/>
            <person name="Heitman J."/>
            <person name="Hesse C."/>
            <person name="Hori C."/>
            <person name="Igarashi K."/>
            <person name="Jurgens J.A."/>
            <person name="Kallen N."/>
            <person name="Kersten P."/>
            <person name="Kohler A."/>
            <person name="Kuees U."/>
            <person name="Kumar T.K.A."/>
            <person name="Kuo A."/>
            <person name="LaButti K."/>
            <person name="Larrondo L.F."/>
            <person name="Lindquist E."/>
            <person name="Ling A."/>
            <person name="Lombard V."/>
            <person name="Lucas S."/>
            <person name="Lundell T."/>
            <person name="Martin R."/>
            <person name="McLaughlin D.J."/>
            <person name="Morgenstern I."/>
            <person name="Morin E."/>
            <person name="Murat C."/>
            <person name="Nagy L.G."/>
            <person name="Nolan M."/>
            <person name="Ohm R.A."/>
            <person name="Patyshakuliyeva A."/>
            <person name="Rokas A."/>
            <person name="Ruiz-Duenas F.J."/>
            <person name="Sabat G."/>
            <person name="Salamov A."/>
            <person name="Samejima M."/>
            <person name="Schmutz J."/>
            <person name="Slot J.C."/>
            <person name="St John F."/>
            <person name="Stenlid J."/>
            <person name="Sun H."/>
            <person name="Sun S."/>
            <person name="Syed K."/>
            <person name="Tsang A."/>
            <person name="Wiebenga A."/>
            <person name="Young D."/>
            <person name="Pisabarro A."/>
            <person name="Eastwood D.C."/>
            <person name="Martin F."/>
            <person name="Cullen D."/>
            <person name="Grigoriev I.V."/>
            <person name="Hibbett D.S."/>
        </authorList>
    </citation>
    <scope>NUCLEOTIDE SEQUENCE</scope>
    <source>
        <strain evidence="3">FP-58527</strain>
    </source>
</reference>
<dbReference type="EMBL" id="KE504193">
    <property type="protein sequence ID" value="EPS96150.1"/>
    <property type="molecule type" value="Genomic_DNA"/>
</dbReference>
<organism evidence="2 3">
    <name type="scientific">Fomitopsis schrenkii</name>
    <name type="common">Brown rot fungus</name>
    <dbReference type="NCBI Taxonomy" id="2126942"/>
    <lineage>
        <taxon>Eukaryota</taxon>
        <taxon>Fungi</taxon>
        <taxon>Dikarya</taxon>
        <taxon>Basidiomycota</taxon>
        <taxon>Agaricomycotina</taxon>
        <taxon>Agaricomycetes</taxon>
        <taxon>Polyporales</taxon>
        <taxon>Fomitopsis</taxon>
    </lineage>
</organism>
<dbReference type="InParanoid" id="S8F2Z0"/>
<evidence type="ECO:0000256" key="1">
    <source>
        <dbReference type="SAM" id="MobiDB-lite"/>
    </source>
</evidence>
<dbReference type="HOGENOM" id="CLU_1124572_0_0_1"/>
<feature type="region of interest" description="Disordered" evidence="1">
    <location>
        <begin position="1"/>
        <end position="29"/>
    </location>
</feature>